<dbReference type="GO" id="GO:0004345">
    <property type="term" value="F:glucose-6-phosphate dehydrogenase activity"/>
    <property type="evidence" value="ECO:0007669"/>
    <property type="project" value="UniProtKB-EC"/>
</dbReference>
<dbReference type="HAMAP" id="MF_00966">
    <property type="entry name" value="G6PD"/>
    <property type="match status" value="1"/>
</dbReference>
<dbReference type="EMBL" id="JBHRYJ010000001">
    <property type="protein sequence ID" value="MFC3674168.1"/>
    <property type="molecule type" value="Genomic_DNA"/>
</dbReference>
<comment type="caution">
    <text evidence="7">Lacks conserved residue(s) required for the propagation of feature annotation.</text>
</comment>
<name>A0ABV7VAS2_9PROT</name>
<dbReference type="PANTHER" id="PTHR23429">
    <property type="entry name" value="GLUCOSE-6-PHOSPHATE 1-DEHYDROGENASE G6PD"/>
    <property type="match status" value="1"/>
</dbReference>
<dbReference type="NCBIfam" id="TIGR00871">
    <property type="entry name" value="zwf"/>
    <property type="match status" value="1"/>
</dbReference>
<dbReference type="EC" id="1.1.1.49" evidence="7"/>
<feature type="binding site" evidence="7">
    <location>
        <position position="179"/>
    </location>
    <ligand>
        <name>substrate</name>
    </ligand>
</feature>
<dbReference type="PIRSF" id="PIRSF000110">
    <property type="entry name" value="G6PD"/>
    <property type="match status" value="1"/>
</dbReference>
<evidence type="ECO:0000256" key="7">
    <source>
        <dbReference type="HAMAP-Rule" id="MF_00966"/>
    </source>
</evidence>
<feature type="binding site" evidence="7">
    <location>
        <position position="149"/>
    </location>
    <ligand>
        <name>NADP(+)</name>
        <dbReference type="ChEBI" id="CHEBI:58349"/>
    </ligand>
</feature>
<dbReference type="SUPFAM" id="SSF51735">
    <property type="entry name" value="NAD(P)-binding Rossmann-fold domains"/>
    <property type="match status" value="1"/>
</dbReference>
<feature type="domain" description="Glucose-6-phosphate dehydrogenase NAD-binding" evidence="8">
    <location>
        <begin position="13"/>
        <end position="188"/>
    </location>
</feature>
<evidence type="ECO:0000256" key="6">
    <source>
        <dbReference type="ARBA" id="ARBA00023277"/>
    </source>
</evidence>
<keyword evidence="3 7" id="KW-0313">Glucose metabolism</keyword>
<dbReference type="RefSeq" id="WP_379720633.1">
    <property type="nucleotide sequence ID" value="NZ_JBHRYJ010000001.1"/>
</dbReference>
<dbReference type="Gene3D" id="3.40.50.720">
    <property type="entry name" value="NAD(P)-binding Rossmann-like Domain"/>
    <property type="match status" value="1"/>
</dbReference>
<feature type="active site" description="Proton acceptor" evidence="7">
    <location>
        <position position="241"/>
    </location>
</feature>
<evidence type="ECO:0000256" key="5">
    <source>
        <dbReference type="ARBA" id="ARBA00023002"/>
    </source>
</evidence>
<evidence type="ECO:0000256" key="4">
    <source>
        <dbReference type="ARBA" id="ARBA00022857"/>
    </source>
</evidence>
<evidence type="ECO:0000256" key="2">
    <source>
        <dbReference type="ARBA" id="ARBA00009975"/>
    </source>
</evidence>
<gene>
    <name evidence="7 10" type="primary">zwf</name>
    <name evidence="10" type="ORF">ACFOOQ_01355</name>
</gene>
<sequence length="491" mass="54450">MTNPSGSFSFDIVVFGATGDLSLRKLIPALYLRDVAGQLNDDVRIFGVARSGHDDEDFRAMALAALDRYLPGEAVQPAAAERFAARLHYQHLDADAPDDYRRLKASLDGGAERITVFYLAMAPRYFGPVCRRLAEAGLNSAAARVVLEKPIGQDLASAQAVNDAVGAAFPEERIFRIDHYLGKETVQNLMALRFANALFEPLWHRGVIDHVQVTVAEKIGVEGRADYYDQAGAMRDMVQNHLLQLLCLVAMEPPNAFEADAVRDEKLKVLQALRPIDERELSERTVRGQYGPGAIDGGVVPGYAEEAGRPDTTTETFVVVKAEVGTWRWAGVPFYLRTGKRLAKRRSEIVVQFRPVPHLMFPGAVRDMVPNRLVIRLQPDEGISLQMMTKVPGPGGMRLRAAPLNLSFADAFHGRQPDAYERLLMDVVRGNPMLFMRCDEVEAAWRWVEPMLDGWAAAGEMPKPYAAGSWGPSAAIGLIERDGRTWHEDMR</sequence>
<protein>
    <recommendedName>
        <fullName evidence="7">Glucose-6-phosphate 1-dehydrogenase</fullName>
        <shortName evidence="7">G6PD</shortName>
        <ecNumber evidence="7">1.1.1.49</ecNumber>
    </recommendedName>
</protein>
<keyword evidence="4 7" id="KW-0521">NADP</keyword>
<comment type="caution">
    <text evidence="10">The sequence shown here is derived from an EMBL/GenBank/DDBJ whole genome shotgun (WGS) entry which is preliminary data.</text>
</comment>
<keyword evidence="11" id="KW-1185">Reference proteome</keyword>
<accession>A0ABV7VAS2</accession>
<dbReference type="NCBIfam" id="NF009492">
    <property type="entry name" value="PRK12853.1-3"/>
    <property type="match status" value="1"/>
</dbReference>
<dbReference type="PROSITE" id="PS00069">
    <property type="entry name" value="G6P_DEHYDROGENASE"/>
    <property type="match status" value="1"/>
</dbReference>
<dbReference type="PANTHER" id="PTHR23429:SF0">
    <property type="entry name" value="GLUCOSE-6-PHOSPHATE 1-DEHYDROGENASE"/>
    <property type="match status" value="1"/>
</dbReference>
<feature type="binding site" evidence="7">
    <location>
        <position position="340"/>
    </location>
    <ligand>
        <name>substrate</name>
    </ligand>
</feature>
<organism evidence="10 11">
    <name type="scientific">Ferrovibrio xuzhouensis</name>
    <dbReference type="NCBI Taxonomy" id="1576914"/>
    <lineage>
        <taxon>Bacteria</taxon>
        <taxon>Pseudomonadati</taxon>
        <taxon>Pseudomonadota</taxon>
        <taxon>Alphaproteobacteria</taxon>
        <taxon>Rhodospirillales</taxon>
        <taxon>Rhodospirillaceae</taxon>
        <taxon>Ferrovibrio</taxon>
    </lineage>
</organism>
<dbReference type="Gene3D" id="3.30.360.10">
    <property type="entry name" value="Dihydrodipicolinate Reductase, domain 2"/>
    <property type="match status" value="1"/>
</dbReference>
<dbReference type="SUPFAM" id="SSF55347">
    <property type="entry name" value="Glyceraldehyde-3-phosphate dehydrogenase-like, C-terminal domain"/>
    <property type="match status" value="1"/>
</dbReference>
<comment type="similarity">
    <text evidence="2 7">Belongs to the glucose-6-phosphate dehydrogenase family.</text>
</comment>
<reference evidence="11" key="1">
    <citation type="journal article" date="2019" name="Int. J. Syst. Evol. Microbiol.">
        <title>The Global Catalogue of Microorganisms (GCM) 10K type strain sequencing project: providing services to taxonomists for standard genome sequencing and annotation.</title>
        <authorList>
            <consortium name="The Broad Institute Genomics Platform"/>
            <consortium name="The Broad Institute Genome Sequencing Center for Infectious Disease"/>
            <person name="Wu L."/>
            <person name="Ma J."/>
        </authorList>
    </citation>
    <scope>NUCLEOTIDE SEQUENCE [LARGE SCALE GENOMIC DNA]</scope>
    <source>
        <strain evidence="11">KCTC 42182</strain>
    </source>
</reference>
<dbReference type="InterPro" id="IPR019796">
    <property type="entry name" value="G6P_DH_AS"/>
</dbReference>
<feature type="domain" description="Glucose-6-phosphate dehydrogenase C-terminal" evidence="9">
    <location>
        <begin position="190"/>
        <end position="487"/>
    </location>
</feature>
<evidence type="ECO:0000313" key="10">
    <source>
        <dbReference type="EMBL" id="MFC3674168.1"/>
    </source>
</evidence>
<dbReference type="Proteomes" id="UP001595711">
    <property type="component" value="Unassembled WGS sequence"/>
</dbReference>
<keyword evidence="5 7" id="KW-0560">Oxidoreductase</keyword>
<dbReference type="Pfam" id="PF02781">
    <property type="entry name" value="G6PD_C"/>
    <property type="match status" value="1"/>
</dbReference>
<feature type="binding site" evidence="7">
    <location>
        <position position="236"/>
    </location>
    <ligand>
        <name>substrate</name>
    </ligand>
</feature>
<dbReference type="InterPro" id="IPR022674">
    <property type="entry name" value="G6P_DH_NAD-bd"/>
</dbReference>
<comment type="catalytic activity">
    <reaction evidence="7">
        <text>D-glucose 6-phosphate + NADP(+) = 6-phospho-D-glucono-1,5-lactone + NADPH + H(+)</text>
        <dbReference type="Rhea" id="RHEA:15841"/>
        <dbReference type="ChEBI" id="CHEBI:15378"/>
        <dbReference type="ChEBI" id="CHEBI:57783"/>
        <dbReference type="ChEBI" id="CHEBI:57955"/>
        <dbReference type="ChEBI" id="CHEBI:58349"/>
        <dbReference type="ChEBI" id="CHEBI:61548"/>
        <dbReference type="EC" id="1.1.1.49"/>
    </reaction>
</comment>
<proteinExistence type="inferred from homology"/>
<evidence type="ECO:0000259" key="8">
    <source>
        <dbReference type="Pfam" id="PF00479"/>
    </source>
</evidence>
<feature type="binding site" evidence="7">
    <location>
        <position position="183"/>
    </location>
    <ligand>
        <name>substrate</name>
    </ligand>
</feature>
<keyword evidence="6 7" id="KW-0119">Carbohydrate metabolism</keyword>
<dbReference type="InterPro" id="IPR001282">
    <property type="entry name" value="G6P_DH"/>
</dbReference>
<feature type="binding site" evidence="7">
    <location>
        <position position="50"/>
    </location>
    <ligand>
        <name>NADP(+)</name>
        <dbReference type="ChEBI" id="CHEBI:58349"/>
    </ligand>
</feature>
<comment type="function">
    <text evidence="7">Catalyzes the oxidation of glucose 6-phosphate to 6-phosphogluconolactone.</text>
</comment>
<feature type="binding site" evidence="7">
    <location>
        <position position="217"/>
    </location>
    <ligand>
        <name>substrate</name>
    </ligand>
</feature>
<comment type="pathway">
    <text evidence="1 7">Carbohydrate degradation; pentose phosphate pathway; D-ribulose 5-phosphate from D-glucose 6-phosphate (oxidative stage): step 1/3.</text>
</comment>
<dbReference type="Pfam" id="PF00479">
    <property type="entry name" value="G6PD_N"/>
    <property type="match status" value="1"/>
</dbReference>
<evidence type="ECO:0000256" key="3">
    <source>
        <dbReference type="ARBA" id="ARBA00022526"/>
    </source>
</evidence>
<evidence type="ECO:0000259" key="9">
    <source>
        <dbReference type="Pfam" id="PF02781"/>
    </source>
</evidence>
<evidence type="ECO:0000256" key="1">
    <source>
        <dbReference type="ARBA" id="ARBA00004937"/>
    </source>
</evidence>
<dbReference type="PRINTS" id="PR00079">
    <property type="entry name" value="G6PDHDRGNASE"/>
</dbReference>
<evidence type="ECO:0000313" key="11">
    <source>
        <dbReference type="Proteomes" id="UP001595711"/>
    </source>
</evidence>
<dbReference type="InterPro" id="IPR036291">
    <property type="entry name" value="NAD(P)-bd_dom_sf"/>
</dbReference>
<dbReference type="InterPro" id="IPR022675">
    <property type="entry name" value="G6P_DH_C"/>
</dbReference>